<comment type="caution">
    <text evidence="2">The sequence shown here is derived from an EMBL/GenBank/DDBJ whole genome shotgun (WGS) entry which is preliminary data.</text>
</comment>
<name>A0ABN9W9K4_9DINO</name>
<feature type="compositionally biased region" description="Basic and acidic residues" evidence="1">
    <location>
        <begin position="1"/>
        <end position="31"/>
    </location>
</feature>
<reference evidence="2" key="1">
    <citation type="submission" date="2023-10" db="EMBL/GenBank/DDBJ databases">
        <authorList>
            <person name="Chen Y."/>
            <person name="Shah S."/>
            <person name="Dougan E. K."/>
            <person name="Thang M."/>
            <person name="Chan C."/>
        </authorList>
    </citation>
    <scope>NUCLEOTIDE SEQUENCE [LARGE SCALE GENOMIC DNA]</scope>
</reference>
<evidence type="ECO:0000313" key="3">
    <source>
        <dbReference type="Proteomes" id="UP001189429"/>
    </source>
</evidence>
<evidence type="ECO:0000313" key="2">
    <source>
        <dbReference type="EMBL" id="CAK0881358.1"/>
    </source>
</evidence>
<evidence type="ECO:0000256" key="1">
    <source>
        <dbReference type="SAM" id="MobiDB-lite"/>
    </source>
</evidence>
<sequence length="147" mass="16004">MREQVKRMKDAGKQAKDANDKPAEVQADKDAAAASLAPRELGPPTATTFCAMVEALAGEEVGRASRQTLEAWSTAMVGDPPDFVKLCRLENCYQKDMVKIVFSINDQTKENILTDSFKQLDCAVTSGTAPAGYMEDELSAWIDVLKS</sequence>
<accession>A0ABN9W9K4</accession>
<feature type="region of interest" description="Disordered" evidence="1">
    <location>
        <begin position="1"/>
        <end position="43"/>
    </location>
</feature>
<protein>
    <submittedName>
        <fullName evidence="2">Uncharacterized protein</fullName>
    </submittedName>
</protein>
<dbReference type="EMBL" id="CAUYUJ010018179">
    <property type="protein sequence ID" value="CAK0881358.1"/>
    <property type="molecule type" value="Genomic_DNA"/>
</dbReference>
<dbReference type="Proteomes" id="UP001189429">
    <property type="component" value="Unassembled WGS sequence"/>
</dbReference>
<gene>
    <name evidence="2" type="ORF">PCOR1329_LOCUS64235</name>
</gene>
<proteinExistence type="predicted"/>
<organism evidence="2 3">
    <name type="scientific">Prorocentrum cordatum</name>
    <dbReference type="NCBI Taxonomy" id="2364126"/>
    <lineage>
        <taxon>Eukaryota</taxon>
        <taxon>Sar</taxon>
        <taxon>Alveolata</taxon>
        <taxon>Dinophyceae</taxon>
        <taxon>Prorocentrales</taxon>
        <taxon>Prorocentraceae</taxon>
        <taxon>Prorocentrum</taxon>
    </lineage>
</organism>
<keyword evidence="3" id="KW-1185">Reference proteome</keyword>